<keyword evidence="2" id="KW-1185">Reference proteome</keyword>
<sequence>MLMVSCRKTRNRVINVRFVVEFWLSAFQMTNNRSNPPESLLYRMLWKQVNTVRDCPPRSQPNLVRYHTRNQHPRCLEIIYSVVIGSGALAWRFALRVTAQQIDKTIGYTASIKSNLNFVKHFYSWNLEAAYVYTCNLHSNWNECPTAIAYGRLVVRFHLDPPTHRNNAYKVSLTMAWTGFIRLHATVEMVQ</sequence>
<proteinExistence type="predicted"/>
<accession>A0AA86VSK6</accession>
<protein>
    <submittedName>
        <fullName evidence="1">Uncharacterized protein</fullName>
    </submittedName>
</protein>
<evidence type="ECO:0000313" key="2">
    <source>
        <dbReference type="Proteomes" id="UP001189624"/>
    </source>
</evidence>
<organism evidence="1 2">
    <name type="scientific">Sphenostylis stenocarpa</name>
    <dbReference type="NCBI Taxonomy" id="92480"/>
    <lineage>
        <taxon>Eukaryota</taxon>
        <taxon>Viridiplantae</taxon>
        <taxon>Streptophyta</taxon>
        <taxon>Embryophyta</taxon>
        <taxon>Tracheophyta</taxon>
        <taxon>Spermatophyta</taxon>
        <taxon>Magnoliopsida</taxon>
        <taxon>eudicotyledons</taxon>
        <taxon>Gunneridae</taxon>
        <taxon>Pentapetalae</taxon>
        <taxon>rosids</taxon>
        <taxon>fabids</taxon>
        <taxon>Fabales</taxon>
        <taxon>Fabaceae</taxon>
        <taxon>Papilionoideae</taxon>
        <taxon>50 kb inversion clade</taxon>
        <taxon>NPAAA clade</taxon>
        <taxon>indigoferoid/millettioid clade</taxon>
        <taxon>Phaseoleae</taxon>
        <taxon>Sphenostylis</taxon>
    </lineage>
</organism>
<dbReference type="Proteomes" id="UP001189624">
    <property type="component" value="Chromosome 8"/>
</dbReference>
<dbReference type="Gramene" id="rna-AYBTSS11_LOCUS24477">
    <property type="protein sequence ID" value="CAJ1972428.1"/>
    <property type="gene ID" value="gene-AYBTSS11_LOCUS24477"/>
</dbReference>
<gene>
    <name evidence="1" type="ORF">AYBTSS11_LOCUS24477</name>
</gene>
<dbReference type="AlphaFoldDB" id="A0AA86VSK6"/>
<dbReference type="EMBL" id="OY731405">
    <property type="protein sequence ID" value="CAJ1972428.1"/>
    <property type="molecule type" value="Genomic_DNA"/>
</dbReference>
<reference evidence="1" key="1">
    <citation type="submission" date="2023-10" db="EMBL/GenBank/DDBJ databases">
        <authorList>
            <person name="Domelevo Entfellner J.-B."/>
        </authorList>
    </citation>
    <scope>NUCLEOTIDE SEQUENCE</scope>
</reference>
<evidence type="ECO:0000313" key="1">
    <source>
        <dbReference type="EMBL" id="CAJ1972428.1"/>
    </source>
</evidence>
<name>A0AA86VSK6_9FABA</name>